<dbReference type="AlphaFoldDB" id="A0A0F9PTA9"/>
<gene>
    <name evidence="1" type="ORF">LCGC14_1098670</name>
</gene>
<sequence length="429" mass="49357">MNMSKTILYVCLGTTSFRETENAVHFAMDLEKGGFSSHFLAFPFGAKFIRQNHLSVEELGVHKKDNYRILSEACQRIKPDWILIADAYYLNFWFGPKHIFDLKWILDNPVAARCATFDHLCLSLKNASLPSFNNPTLEDKFRWLNTTDLTDIMPVMVPCPLGFPTGKSTSRESSVFYYRRYMEQLPWDETKKKNFRKNIGLETEEKLVLFSIARWALLAAQLVTEDLDGWLKHFSRMIEIIFQRVRGKTTLIVVSDYPFFLSSTAGPTRIVNWESIPFDTYGKLMATSDLFITTNAMSTSIAQAVMSKVPTACLISSGRDFRKKKTIPSELLGWFRIAEDRYPDLVRPYLVFPVGWQEILTPLFHQNPVTNTFEFLDMLDPLGAINGINDLLFDSEKKKAVFESQKNYIAQIARLPEPHRIMKSLGESF</sequence>
<dbReference type="Pfam" id="PF19892">
    <property type="entry name" value="DUF6365"/>
    <property type="match status" value="1"/>
</dbReference>
<name>A0A0F9PTA9_9ZZZZ</name>
<reference evidence="1" key="1">
    <citation type="journal article" date="2015" name="Nature">
        <title>Complex archaea that bridge the gap between prokaryotes and eukaryotes.</title>
        <authorList>
            <person name="Spang A."/>
            <person name="Saw J.H."/>
            <person name="Jorgensen S.L."/>
            <person name="Zaremba-Niedzwiedzka K."/>
            <person name="Martijn J."/>
            <person name="Lind A.E."/>
            <person name="van Eijk R."/>
            <person name="Schleper C."/>
            <person name="Guy L."/>
            <person name="Ettema T.J."/>
        </authorList>
    </citation>
    <scope>NUCLEOTIDE SEQUENCE</scope>
</reference>
<organism evidence="1">
    <name type="scientific">marine sediment metagenome</name>
    <dbReference type="NCBI Taxonomy" id="412755"/>
    <lineage>
        <taxon>unclassified sequences</taxon>
        <taxon>metagenomes</taxon>
        <taxon>ecological metagenomes</taxon>
    </lineage>
</organism>
<protein>
    <submittedName>
        <fullName evidence="1">Uncharacterized protein</fullName>
    </submittedName>
</protein>
<proteinExistence type="predicted"/>
<comment type="caution">
    <text evidence="1">The sequence shown here is derived from an EMBL/GenBank/DDBJ whole genome shotgun (WGS) entry which is preliminary data.</text>
</comment>
<dbReference type="InterPro" id="IPR045945">
    <property type="entry name" value="DUF6365"/>
</dbReference>
<dbReference type="EMBL" id="LAZR01004934">
    <property type="protein sequence ID" value="KKN04316.1"/>
    <property type="molecule type" value="Genomic_DNA"/>
</dbReference>
<accession>A0A0F9PTA9</accession>
<evidence type="ECO:0000313" key="1">
    <source>
        <dbReference type="EMBL" id="KKN04316.1"/>
    </source>
</evidence>